<reference evidence="5 6" key="1">
    <citation type="submission" date="2019-03" db="EMBL/GenBank/DDBJ databases">
        <title>Genomic Encyclopedia of Type Strains, Phase IV (KMG-IV): sequencing the most valuable type-strain genomes for metagenomic binning, comparative biology and taxonomic classification.</title>
        <authorList>
            <person name="Goeker M."/>
        </authorList>
    </citation>
    <scope>NUCLEOTIDE SEQUENCE [LARGE SCALE GENOMIC DNA]</scope>
    <source>
        <strain evidence="5 6">DSM 25903</strain>
    </source>
</reference>
<dbReference type="Pfam" id="PF13377">
    <property type="entry name" value="Peripla_BP_3"/>
    <property type="match status" value="1"/>
</dbReference>
<sequence length="349" mass="37100">MAGKKGQGGIAGGRITAQDVAARAGVSIGTVSRVINSVPGVKPAIAAKVQKAIDELGWSPNLAAQTIRASSSRMIGFIFSDIRNPLYAMMTKGAEEVLSARGYLLVTASSDGQAAKEVALINLFKRRRADGMILTVEREGDAEVNQTVSRASMPYVMMERELPIGGMSVGADHYNGIRQATDYLLGLGHRRIAVITGGRGTRVARDRMRAFQDSLAARGMAPDDDLMKLDSFASEYGYRQMSVLLGMRDPPTAVLSLGVRLLPGVVSGLRNLGKSYPDDVSLICSNDTDLATMASPPITAVRYDAMALGRLAAEALLDRIGSGEALTSPLRIELATELVLRGSCRALTD</sequence>
<proteinExistence type="predicted"/>
<dbReference type="GO" id="GO:0000976">
    <property type="term" value="F:transcription cis-regulatory region binding"/>
    <property type="evidence" value="ECO:0007669"/>
    <property type="project" value="TreeGrafter"/>
</dbReference>
<evidence type="ECO:0000313" key="5">
    <source>
        <dbReference type="EMBL" id="TDR93307.1"/>
    </source>
</evidence>
<dbReference type="Proteomes" id="UP000295122">
    <property type="component" value="Unassembled WGS sequence"/>
</dbReference>
<dbReference type="SMART" id="SM00354">
    <property type="entry name" value="HTH_LACI"/>
    <property type="match status" value="1"/>
</dbReference>
<dbReference type="GO" id="GO:0003700">
    <property type="term" value="F:DNA-binding transcription factor activity"/>
    <property type="evidence" value="ECO:0007669"/>
    <property type="project" value="TreeGrafter"/>
</dbReference>
<dbReference type="InterPro" id="IPR000843">
    <property type="entry name" value="HTH_LacI"/>
</dbReference>
<evidence type="ECO:0000313" key="6">
    <source>
        <dbReference type="Proteomes" id="UP000295122"/>
    </source>
</evidence>
<keyword evidence="6" id="KW-1185">Reference proteome</keyword>
<dbReference type="EMBL" id="SNZR01000011">
    <property type="protein sequence ID" value="TDR93307.1"/>
    <property type="molecule type" value="Genomic_DNA"/>
</dbReference>
<dbReference type="AlphaFoldDB" id="A0A4R7C9A1"/>
<feature type="domain" description="HTH lacI-type" evidence="4">
    <location>
        <begin position="15"/>
        <end position="69"/>
    </location>
</feature>
<organism evidence="5 6">
    <name type="scientific">Enterovirga rhinocerotis</name>
    <dbReference type="NCBI Taxonomy" id="1339210"/>
    <lineage>
        <taxon>Bacteria</taxon>
        <taxon>Pseudomonadati</taxon>
        <taxon>Pseudomonadota</taxon>
        <taxon>Alphaproteobacteria</taxon>
        <taxon>Hyphomicrobiales</taxon>
        <taxon>Methylobacteriaceae</taxon>
        <taxon>Enterovirga</taxon>
    </lineage>
</organism>
<dbReference type="PROSITE" id="PS50932">
    <property type="entry name" value="HTH_LACI_2"/>
    <property type="match status" value="1"/>
</dbReference>
<keyword evidence="1" id="KW-0805">Transcription regulation</keyword>
<dbReference type="SUPFAM" id="SSF53822">
    <property type="entry name" value="Periplasmic binding protein-like I"/>
    <property type="match status" value="1"/>
</dbReference>
<evidence type="ECO:0000259" key="4">
    <source>
        <dbReference type="PROSITE" id="PS50932"/>
    </source>
</evidence>
<dbReference type="CDD" id="cd06281">
    <property type="entry name" value="PBP1_LacI-like"/>
    <property type="match status" value="1"/>
</dbReference>
<protein>
    <submittedName>
        <fullName evidence="5">LacI family transcriptional regulator</fullName>
    </submittedName>
</protein>
<evidence type="ECO:0000256" key="3">
    <source>
        <dbReference type="ARBA" id="ARBA00023163"/>
    </source>
</evidence>
<dbReference type="Pfam" id="PF00356">
    <property type="entry name" value="LacI"/>
    <property type="match status" value="1"/>
</dbReference>
<dbReference type="InterPro" id="IPR010982">
    <property type="entry name" value="Lambda_DNA-bd_dom_sf"/>
</dbReference>
<keyword evidence="2" id="KW-0238">DNA-binding</keyword>
<dbReference type="SUPFAM" id="SSF47413">
    <property type="entry name" value="lambda repressor-like DNA-binding domains"/>
    <property type="match status" value="1"/>
</dbReference>
<keyword evidence="3" id="KW-0804">Transcription</keyword>
<dbReference type="InterPro" id="IPR046335">
    <property type="entry name" value="LacI/GalR-like_sensor"/>
</dbReference>
<dbReference type="RefSeq" id="WP_133768319.1">
    <property type="nucleotide sequence ID" value="NZ_SNZR01000011.1"/>
</dbReference>
<evidence type="ECO:0000256" key="1">
    <source>
        <dbReference type="ARBA" id="ARBA00023015"/>
    </source>
</evidence>
<evidence type="ECO:0000256" key="2">
    <source>
        <dbReference type="ARBA" id="ARBA00023125"/>
    </source>
</evidence>
<dbReference type="InterPro" id="IPR028082">
    <property type="entry name" value="Peripla_BP_I"/>
</dbReference>
<comment type="caution">
    <text evidence="5">The sequence shown here is derived from an EMBL/GenBank/DDBJ whole genome shotgun (WGS) entry which is preliminary data.</text>
</comment>
<name>A0A4R7C9A1_9HYPH</name>
<dbReference type="PANTHER" id="PTHR30146">
    <property type="entry name" value="LACI-RELATED TRANSCRIPTIONAL REPRESSOR"/>
    <property type="match status" value="1"/>
</dbReference>
<dbReference type="CDD" id="cd01392">
    <property type="entry name" value="HTH_LacI"/>
    <property type="match status" value="1"/>
</dbReference>
<dbReference type="Gene3D" id="3.40.50.2300">
    <property type="match status" value="2"/>
</dbReference>
<dbReference type="PANTHER" id="PTHR30146:SF138">
    <property type="entry name" value="TRANSCRIPTIONAL REGULATORY PROTEIN"/>
    <property type="match status" value="1"/>
</dbReference>
<accession>A0A4R7C9A1</accession>
<gene>
    <name evidence="5" type="ORF">EV668_0564</name>
</gene>
<dbReference type="Gene3D" id="1.10.260.40">
    <property type="entry name" value="lambda repressor-like DNA-binding domains"/>
    <property type="match status" value="1"/>
</dbReference>
<dbReference type="OrthoDB" id="7170131at2"/>